<name>A0A553MVC2_9TELE</name>
<proteinExistence type="predicted"/>
<dbReference type="STRING" id="623744.A0A553MVC2"/>
<dbReference type="Proteomes" id="UP000316079">
    <property type="component" value="Unassembled WGS sequence"/>
</dbReference>
<dbReference type="OrthoDB" id="431720at2759"/>
<keyword evidence="2" id="KW-1185">Reference proteome</keyword>
<sequence length="116" mass="12389">MDEQEKPTEGGHRGSVCSNAPQLAPLSWQATIDAAQCQLQDAGTGINPSLMIAGTGLAGSLVQRKRQQYAKSKKQGSGSGSRPARALFCLTLNNPLRRAAISLVEWKYPSAVEFFA</sequence>
<accession>A0A553MVC2</accession>
<gene>
    <name evidence="1" type="ORF">DNTS_008542</name>
</gene>
<protein>
    <submittedName>
        <fullName evidence="1">Uncharacterized protein</fullName>
    </submittedName>
</protein>
<dbReference type="EMBL" id="SRMA01027248">
    <property type="protein sequence ID" value="TRY57133.1"/>
    <property type="molecule type" value="Genomic_DNA"/>
</dbReference>
<evidence type="ECO:0000313" key="1">
    <source>
        <dbReference type="EMBL" id="TRY57133.1"/>
    </source>
</evidence>
<reference evidence="1 2" key="1">
    <citation type="journal article" date="2019" name="Sci. Data">
        <title>Hybrid genome assembly and annotation of Danionella translucida.</title>
        <authorList>
            <person name="Kadobianskyi M."/>
            <person name="Schulze L."/>
            <person name="Schuelke M."/>
            <person name="Judkewitz B."/>
        </authorList>
    </citation>
    <scope>NUCLEOTIDE SEQUENCE [LARGE SCALE GENOMIC DNA]</scope>
    <source>
        <strain evidence="1 2">Bolton</strain>
    </source>
</reference>
<organism evidence="1 2">
    <name type="scientific">Danionella cerebrum</name>
    <dbReference type="NCBI Taxonomy" id="2873325"/>
    <lineage>
        <taxon>Eukaryota</taxon>
        <taxon>Metazoa</taxon>
        <taxon>Chordata</taxon>
        <taxon>Craniata</taxon>
        <taxon>Vertebrata</taxon>
        <taxon>Euteleostomi</taxon>
        <taxon>Actinopterygii</taxon>
        <taxon>Neopterygii</taxon>
        <taxon>Teleostei</taxon>
        <taxon>Ostariophysi</taxon>
        <taxon>Cypriniformes</taxon>
        <taxon>Danionidae</taxon>
        <taxon>Danioninae</taxon>
        <taxon>Danionella</taxon>
    </lineage>
</organism>
<dbReference type="AlphaFoldDB" id="A0A553MVC2"/>
<evidence type="ECO:0000313" key="2">
    <source>
        <dbReference type="Proteomes" id="UP000316079"/>
    </source>
</evidence>
<comment type="caution">
    <text evidence="1">The sequence shown here is derived from an EMBL/GenBank/DDBJ whole genome shotgun (WGS) entry which is preliminary data.</text>
</comment>